<dbReference type="eggNOG" id="ENOG502S88F">
    <property type="taxonomic scope" value="Eukaryota"/>
</dbReference>
<name>A0A093V4C9_TALMA</name>
<organism evidence="1">
    <name type="scientific">Talaromyces marneffei PM1</name>
    <dbReference type="NCBI Taxonomy" id="1077442"/>
    <lineage>
        <taxon>Eukaryota</taxon>
        <taxon>Fungi</taxon>
        <taxon>Dikarya</taxon>
        <taxon>Ascomycota</taxon>
        <taxon>Pezizomycotina</taxon>
        <taxon>Eurotiomycetes</taxon>
        <taxon>Eurotiomycetidae</taxon>
        <taxon>Eurotiales</taxon>
        <taxon>Trichocomaceae</taxon>
        <taxon>Talaromyces</taxon>
        <taxon>Talaromyces sect. Talaromyces</taxon>
    </lineage>
</organism>
<protein>
    <submittedName>
        <fullName evidence="1">Peroxisomal membrane protein PEX17</fullName>
    </submittedName>
</protein>
<sequence>MATERSLATLLRSLQIASEPQDAFALLPTSTSFLAILTNPLNVTLLSSQLLSSPAIWDHRVDLHTCRRILSVFNTAAIGILQNEASDEPRAPYTRRGLDREAWVKAVINGADEKSPRWRHVLLLGGVLLGFEGQNRQGLSHSLRSKVERALVRAVGLALEENISLDGIGGYAITMVLNYTFELLSDWHRSQFNYDRVLPIMIQATFFSNEGLSSAYFVGAIDPSLGPLSRLIAHAMENVTDPNIVSDGMSSVNDFVRTLLVQWRQNKLSEVDPSEETEFLDAESLKSTIPDLWRLLRSIMFSAVIILRAVLGRVLNDKVLAAGSVAPFIAVQSLHILRNLYFITSRTGQSSSSQYSFVNLVAIDILAQYPELAENFLRTIKPVELGQIPPHPLERCLDLFFLNTSEHFALILPPLANEELIIAAATPYLAAGGNNHLLEIFEAAHSVVLAVFSAPQNADMTAKHLPFYVDNLFAVYPQNLSVRQFRLAFKSVVRIAAPPSPLSNTQPLLAATLLELALERALTASSTLLPPSTQSSTENALETPPVPLSEKSGIILAMIDSFPCLLVEDLQEFLPLTARLIHTLPSGDEAAQNVRRTCIERFWEVLSNGEMDVERANFCVIWWSSRGGRELLLFGEDHQNGLIGQQQQQQQQEEEVVMSGGLVDVLPRENKL</sequence>
<dbReference type="AlphaFoldDB" id="A0A093V4C9"/>
<dbReference type="HOGENOM" id="CLU_016177_0_0_1"/>
<dbReference type="EMBL" id="JPOX01000015">
    <property type="protein sequence ID" value="KFX47412.1"/>
    <property type="molecule type" value="Genomic_DNA"/>
</dbReference>
<dbReference type="Pfam" id="PF26001">
    <property type="entry name" value="Pex8"/>
    <property type="match status" value="1"/>
</dbReference>
<reference evidence="1" key="1">
    <citation type="journal article" date="2014" name="PLoS Genet.">
        <title>Signature Gene Expression Reveals Novel Clues to the Molecular Mechanisms of Dimorphic Transition in Penicillium marneffei.</title>
        <authorList>
            <person name="Yang E."/>
            <person name="Wang G."/>
            <person name="Cai J."/>
            <person name="Woo P.C."/>
            <person name="Lau S.K."/>
            <person name="Yuen K.-Y."/>
            <person name="Chow W.-N."/>
            <person name="Lin X."/>
        </authorList>
    </citation>
    <scope>NUCLEOTIDE SEQUENCE [LARGE SCALE GENOMIC DNA]</scope>
    <source>
        <strain evidence="1">PM1</strain>
    </source>
</reference>
<comment type="caution">
    <text evidence="1">The sequence shown here is derived from an EMBL/GenBank/DDBJ whole genome shotgun (WGS) entry which is preliminary data.</text>
</comment>
<accession>A0A093V4C9</accession>
<dbReference type="InterPro" id="IPR055334">
    <property type="entry name" value="PEX8-like"/>
</dbReference>
<dbReference type="PANTHER" id="PTHR39214:SF1">
    <property type="entry name" value="MICROBODY (PEROXISOME) BIOGENESIS PROTEIN PEROXIN 8 (EUROFUNG)"/>
    <property type="match status" value="1"/>
</dbReference>
<dbReference type="PANTHER" id="PTHR39214">
    <property type="entry name" value="MICROBODY (PEROXISOME) BIOGENESIS PROTEIN PEROXIN 8 (EUROFUNG)"/>
    <property type="match status" value="1"/>
</dbReference>
<evidence type="ECO:0000313" key="1">
    <source>
        <dbReference type="EMBL" id="KFX47412.1"/>
    </source>
</evidence>
<proteinExistence type="predicted"/>
<gene>
    <name evidence="1" type="ORF">GQ26_0151290</name>
</gene>